<reference evidence="1 2" key="1">
    <citation type="submission" date="2024-01" db="EMBL/GenBank/DDBJ databases">
        <title>The genomes of 5 underutilized Papilionoideae crops provide insights into root nodulation and disease resistanc.</title>
        <authorList>
            <person name="Jiang F."/>
        </authorList>
    </citation>
    <scope>NUCLEOTIDE SEQUENCE [LARGE SCALE GENOMIC DNA]</scope>
    <source>
        <strain evidence="1">LVBAO_FW01</strain>
        <tissue evidence="1">Leaves</tissue>
    </source>
</reference>
<name>A0AAN9MVK0_CANGL</name>
<proteinExistence type="predicted"/>
<sequence length="212" mass="23733">MGVAPSHDQAYRSQRRTRYGLCAKLKAGMRKEINSARLILTLAYTSHTHHCWGVIITSECHSVVSYEMALDLTITRTWANRSLIYRGFSCPGFPPCTALADDMSVKPINKLACFIFGARSNYTEVSCSNRRLRVGFEHSFYPANVQPEPFVVDESNGYLRLVSLIYLAILAAQGLSCMWSTTTGPLHWTPTPTYGSKRSCLHFRFKTSGHAA</sequence>
<evidence type="ECO:0000313" key="2">
    <source>
        <dbReference type="Proteomes" id="UP001367508"/>
    </source>
</evidence>
<comment type="caution">
    <text evidence="1">The sequence shown here is derived from an EMBL/GenBank/DDBJ whole genome shotgun (WGS) entry which is preliminary data.</text>
</comment>
<accession>A0AAN9MVK0</accession>
<dbReference type="Proteomes" id="UP001367508">
    <property type="component" value="Unassembled WGS sequence"/>
</dbReference>
<keyword evidence="2" id="KW-1185">Reference proteome</keyword>
<gene>
    <name evidence="1" type="ORF">VNO77_03915</name>
</gene>
<dbReference type="EMBL" id="JAYMYQ010000001">
    <property type="protein sequence ID" value="KAK7361830.1"/>
    <property type="molecule type" value="Genomic_DNA"/>
</dbReference>
<dbReference type="AlphaFoldDB" id="A0AAN9MVK0"/>
<organism evidence="1 2">
    <name type="scientific">Canavalia gladiata</name>
    <name type="common">Sword bean</name>
    <name type="synonym">Dolichos gladiatus</name>
    <dbReference type="NCBI Taxonomy" id="3824"/>
    <lineage>
        <taxon>Eukaryota</taxon>
        <taxon>Viridiplantae</taxon>
        <taxon>Streptophyta</taxon>
        <taxon>Embryophyta</taxon>
        <taxon>Tracheophyta</taxon>
        <taxon>Spermatophyta</taxon>
        <taxon>Magnoliopsida</taxon>
        <taxon>eudicotyledons</taxon>
        <taxon>Gunneridae</taxon>
        <taxon>Pentapetalae</taxon>
        <taxon>rosids</taxon>
        <taxon>fabids</taxon>
        <taxon>Fabales</taxon>
        <taxon>Fabaceae</taxon>
        <taxon>Papilionoideae</taxon>
        <taxon>50 kb inversion clade</taxon>
        <taxon>NPAAA clade</taxon>
        <taxon>indigoferoid/millettioid clade</taxon>
        <taxon>Phaseoleae</taxon>
        <taxon>Canavalia</taxon>
    </lineage>
</organism>
<protein>
    <submittedName>
        <fullName evidence="1">Uncharacterized protein</fullName>
    </submittedName>
</protein>
<evidence type="ECO:0000313" key="1">
    <source>
        <dbReference type="EMBL" id="KAK7361830.1"/>
    </source>
</evidence>